<evidence type="ECO:0000256" key="1">
    <source>
        <dbReference type="SAM" id="MobiDB-lite"/>
    </source>
</evidence>
<feature type="compositionally biased region" description="Polar residues" evidence="1">
    <location>
        <begin position="425"/>
        <end position="434"/>
    </location>
</feature>
<feature type="compositionally biased region" description="Low complexity" evidence="1">
    <location>
        <begin position="272"/>
        <end position="285"/>
    </location>
</feature>
<feature type="compositionally biased region" description="Basic and acidic residues" evidence="1">
    <location>
        <begin position="135"/>
        <end position="178"/>
    </location>
</feature>
<comment type="caution">
    <text evidence="2">The sequence shown here is derived from an EMBL/GenBank/DDBJ whole genome shotgun (WGS) entry which is preliminary data.</text>
</comment>
<evidence type="ECO:0000313" key="3">
    <source>
        <dbReference type="Proteomes" id="UP000295075"/>
    </source>
</evidence>
<feature type="region of interest" description="Disordered" evidence="1">
    <location>
        <begin position="93"/>
        <end position="503"/>
    </location>
</feature>
<proteinExistence type="predicted"/>
<dbReference type="RefSeq" id="WP_132410622.1">
    <property type="nucleotide sequence ID" value="NZ_SMKA01000132.1"/>
</dbReference>
<dbReference type="AlphaFoldDB" id="A0A4R4PRC8"/>
<feature type="compositionally biased region" description="Basic and acidic residues" evidence="1">
    <location>
        <begin position="210"/>
        <end position="229"/>
    </location>
</feature>
<feature type="compositionally biased region" description="Low complexity" evidence="1">
    <location>
        <begin position="188"/>
        <end position="198"/>
    </location>
</feature>
<evidence type="ECO:0000313" key="2">
    <source>
        <dbReference type="EMBL" id="TDC24881.1"/>
    </source>
</evidence>
<feature type="compositionally biased region" description="Low complexity" evidence="1">
    <location>
        <begin position="392"/>
        <end position="403"/>
    </location>
</feature>
<feature type="compositionally biased region" description="Basic and acidic residues" evidence="1">
    <location>
        <begin position="414"/>
        <end position="424"/>
    </location>
</feature>
<name>A0A4R4PRC8_9ACTN</name>
<dbReference type="OrthoDB" id="9884993at2"/>
<sequence length="503" mass="58073">MADEAEEMLEILFKQIRKLVRGLDRYRQQLERNRQAQMPRPLIEEIRNIRTHNPDIDRAMNDRPPQDQYARIEQQLQVLREREADLRRQLDDRQQELEANQDLNRDGVDDTSVDDRDERDEVTDDVDERDDQEQQDDRERDEQEQREREEEERRREEEEKRKREEEERKRQEEEKRETGTPNPQLPVGAAAGAAAAPALDDDFDQTAEQMRADYEADREQSRESMEAQRQEIAQQQAEQMENWDGLGNREVMDQMRTEAEQRGELPPRDVAEQVNEAQQNQPQEAPEQEQTETRQEQVQQERVSQEQAQQQEQDQPDQAQDPQEQTQEQVREQEERAPQAQEERQQQAEQDGVDGDGPESRREQETERQQEDDREQADVGTGEGFATGGDHQVANQAAEQAEQPDGRVQAVDQVLERDRLDRENQQGANPQDGSNRPGMSPDEIRQAQEKYSAGTSSPSGAVGSRPNGEALDGARGGQTAGQVHAKTTQRGGREQSGHELKKG</sequence>
<feature type="compositionally biased region" description="Basic and acidic residues" evidence="1">
    <location>
        <begin position="491"/>
        <end position="503"/>
    </location>
</feature>
<feature type="compositionally biased region" description="Basic and acidic residues" evidence="1">
    <location>
        <begin position="250"/>
        <end position="271"/>
    </location>
</feature>
<feature type="compositionally biased region" description="Basic and acidic residues" evidence="1">
    <location>
        <begin position="358"/>
        <end position="371"/>
    </location>
</feature>
<feature type="compositionally biased region" description="Basic and acidic residues" evidence="1">
    <location>
        <begin position="329"/>
        <end position="346"/>
    </location>
</feature>
<feature type="compositionally biased region" description="Low complexity" evidence="1">
    <location>
        <begin position="230"/>
        <end position="239"/>
    </location>
</feature>
<dbReference type="EMBL" id="SMKA01000132">
    <property type="protein sequence ID" value="TDC24881.1"/>
    <property type="molecule type" value="Genomic_DNA"/>
</dbReference>
<organism evidence="2 3">
    <name type="scientific">Kribbella albertanoniae</name>
    <dbReference type="NCBI Taxonomy" id="1266829"/>
    <lineage>
        <taxon>Bacteria</taxon>
        <taxon>Bacillati</taxon>
        <taxon>Actinomycetota</taxon>
        <taxon>Actinomycetes</taxon>
        <taxon>Propionibacteriales</taxon>
        <taxon>Kribbellaceae</taxon>
        <taxon>Kribbella</taxon>
    </lineage>
</organism>
<feature type="compositionally biased region" description="Basic and acidic residues" evidence="1">
    <location>
        <begin position="103"/>
        <end position="116"/>
    </location>
</feature>
<accession>A0A4R4PRC8</accession>
<feature type="compositionally biased region" description="Acidic residues" evidence="1">
    <location>
        <begin position="117"/>
        <end position="134"/>
    </location>
</feature>
<dbReference type="Proteomes" id="UP000295075">
    <property type="component" value="Unassembled WGS sequence"/>
</dbReference>
<reference evidence="2 3" key="1">
    <citation type="submission" date="2019-03" db="EMBL/GenBank/DDBJ databases">
        <title>Draft genome sequences of novel Actinobacteria.</title>
        <authorList>
            <person name="Sahin N."/>
            <person name="Ay H."/>
            <person name="Saygin H."/>
        </authorList>
    </citation>
    <scope>NUCLEOTIDE SEQUENCE [LARGE SCALE GENOMIC DNA]</scope>
    <source>
        <strain evidence="2 3">JCM 30547</strain>
    </source>
</reference>
<feature type="compositionally biased region" description="Low complexity" evidence="1">
    <location>
        <begin position="296"/>
        <end position="328"/>
    </location>
</feature>
<protein>
    <submittedName>
        <fullName evidence="2">Uncharacterized protein</fullName>
    </submittedName>
</protein>
<keyword evidence="3" id="KW-1185">Reference proteome</keyword>
<gene>
    <name evidence="2" type="ORF">E1261_25310</name>
</gene>